<feature type="region of interest" description="Disordered" evidence="1">
    <location>
        <begin position="1"/>
        <end position="57"/>
    </location>
</feature>
<feature type="region of interest" description="Disordered" evidence="1">
    <location>
        <begin position="578"/>
        <end position="648"/>
    </location>
</feature>
<dbReference type="PANTHER" id="PTHR31286:SF179">
    <property type="entry name" value="RNASE H TYPE-1 DOMAIN-CONTAINING PROTEIN"/>
    <property type="match status" value="1"/>
</dbReference>
<dbReference type="AlphaFoldDB" id="A0A061G8F9"/>
<evidence type="ECO:0000259" key="2">
    <source>
        <dbReference type="Pfam" id="PF14111"/>
    </source>
</evidence>
<feature type="compositionally biased region" description="Pro residues" evidence="1">
    <location>
        <begin position="1"/>
        <end position="10"/>
    </location>
</feature>
<feature type="compositionally biased region" description="Basic and acidic residues" evidence="1">
    <location>
        <begin position="734"/>
        <end position="745"/>
    </location>
</feature>
<reference evidence="3 4" key="1">
    <citation type="journal article" date="2013" name="Genome Biol.">
        <title>The genome sequence of the most widely cultivated cacao type and its use to identify candidate genes regulating pod color.</title>
        <authorList>
            <person name="Motamayor J.C."/>
            <person name="Mockaitis K."/>
            <person name="Schmutz J."/>
            <person name="Haiminen N."/>
            <person name="Iii D.L."/>
            <person name="Cornejo O."/>
            <person name="Findley S.D."/>
            <person name="Zheng P."/>
            <person name="Utro F."/>
            <person name="Royaert S."/>
            <person name="Saski C."/>
            <person name="Jenkins J."/>
            <person name="Podicheti R."/>
            <person name="Zhao M."/>
            <person name="Scheffler B.E."/>
            <person name="Stack J.C."/>
            <person name="Feltus F.A."/>
            <person name="Mustiga G.M."/>
            <person name="Amores F."/>
            <person name="Phillips W."/>
            <person name="Marelli J.P."/>
            <person name="May G.D."/>
            <person name="Shapiro H."/>
            <person name="Ma J."/>
            <person name="Bustamante C.D."/>
            <person name="Schnell R.J."/>
            <person name="Main D."/>
            <person name="Gilbert D."/>
            <person name="Parida L."/>
            <person name="Kuhn D.N."/>
        </authorList>
    </citation>
    <scope>NUCLEOTIDE SEQUENCE [LARGE SCALE GENOMIC DNA]</scope>
    <source>
        <strain evidence="4">cv. Matina 1-6</strain>
    </source>
</reference>
<feature type="compositionally biased region" description="Polar residues" evidence="1">
    <location>
        <begin position="630"/>
        <end position="642"/>
    </location>
</feature>
<accession>A0A061G8F9</accession>
<evidence type="ECO:0000313" key="4">
    <source>
        <dbReference type="Proteomes" id="UP000026915"/>
    </source>
</evidence>
<name>A0A061G8F9_THECC</name>
<dbReference type="EMBL" id="CM001881">
    <property type="protein sequence ID" value="EOY25452.1"/>
    <property type="molecule type" value="Genomic_DNA"/>
</dbReference>
<dbReference type="OMA" id="HENENHA"/>
<keyword evidence="4" id="KW-1185">Reference proteome</keyword>
<dbReference type="HOGENOM" id="CLU_014199_0_0_1"/>
<dbReference type="eggNOG" id="KOG1075">
    <property type="taxonomic scope" value="Eukaryota"/>
</dbReference>
<dbReference type="InterPro" id="IPR040256">
    <property type="entry name" value="At4g02000-like"/>
</dbReference>
<feature type="region of interest" description="Disordered" evidence="1">
    <location>
        <begin position="1068"/>
        <end position="1109"/>
    </location>
</feature>
<gene>
    <name evidence="3" type="ORF">TCM_016760</name>
</gene>
<proteinExistence type="predicted"/>
<sequence length="1109" mass="121270">MAAGRPPDPPLLAAFPPLTPIGSLPSHAPPNTNQPPPHQNLQETTPTRNPQPPSPRALKKSFLTVAVGERPPVIPPSRDPSVYKDRPAAIFYEDEIQTLARPFSHSLVGKFSRMPKLQEIRHAFKGIGLSGAYEIRWMDYKHVLIHLSNEQDFNRVWVKQQWFIVNQKMRVFKWAPDFEAEKESAMVPVWISFPNLKAHLYEKSALLLIAKTVGKPLYVDEATANGSRPSVARVCVEYDCRKQPVEEIWIVIRNRETGAVTGGYSQRVEFARMPDYCGYCSHVGHKENECIVLGTKSKQLGYGNLQTRGKDTQARVLPSRTEDGEKTKSSTEGGKKTLQKEKNMDKDKTMCAEEPVKLNQRWQAVGRTGTSGVKDGQGREIMPEKDLDDARVQVSNSFQEIPREDEMTQNRMEENINRNGEAVGIDEMDGDRMLGEAALNGSKQHPETEAARSIAVEGNSQENTHVHGERSSSRKNTNKTEKGPAAWVGPKSSQVVLRREAVVEQMMNAEGQNCKGDPGDGVTGAAFLATSESVRNGGQETFHENENHAQYVISRNNKKENSQQNLIGQVPDAVLHKESMQQTTRDTALGAATAGRSDASHSPNMNVQRDPALRDKNLTTTKKGDKMIGQDSTQPSAVQGKQGQEKRASDFSIELITNAGDGTLHTRGQECDGKNSKNYYFSIELSTPAATLLKEGQREPIINGSPLAALAGGSSLATTAGGSYASQTGPLQSKMDHPSSGKGEKNLNLKATIERDGTIAQEFLQASADKDGTLGQNSVHESSKNSLITLPAKATFAPHGNGHKLKQQSPGENSKNRVFKPPARSMTLEYGDGQLVAENGHGNKNESGDVAEENEADCSDLSMTVNGSGSQHDTAGAWEKELTVAIEGQHESAHGTAGQKLKKPLTVTSVQAEEEEQLIVSSGSMYKTEGRAQLKTANLTAREHKMKKKAKPILATLAPIMNVDNAEGLTSHRKTTAACQKVENERHQLLDTQTMEVEGSSDNFSQSEPGICMFNKETESIPSNTVLHHTPQQEKGLVDHFDSPMQLQAEPESQKLDIHPCVLTRRKSDSSLGYSGNWNSMNASEPLMGKDGAATDESIPSIPSIQTYP</sequence>
<dbReference type="PANTHER" id="PTHR31286">
    <property type="entry name" value="GLYCINE-RICH CELL WALL STRUCTURAL PROTEIN 1.8-LIKE"/>
    <property type="match status" value="1"/>
</dbReference>
<dbReference type="Proteomes" id="UP000026915">
    <property type="component" value="Chromosome 3"/>
</dbReference>
<feature type="region of interest" description="Disordered" evidence="1">
    <location>
        <begin position="310"/>
        <end position="348"/>
    </location>
</feature>
<feature type="compositionally biased region" description="Basic and acidic residues" evidence="1">
    <location>
        <begin position="464"/>
        <end position="482"/>
    </location>
</feature>
<evidence type="ECO:0000313" key="3">
    <source>
        <dbReference type="EMBL" id="EOY25452.1"/>
    </source>
</evidence>
<protein>
    <recommendedName>
        <fullName evidence="2">DUF4283 domain-containing protein</fullName>
    </recommendedName>
</protein>
<organism evidence="3 4">
    <name type="scientific">Theobroma cacao</name>
    <name type="common">Cacao</name>
    <name type="synonym">Cocoa</name>
    <dbReference type="NCBI Taxonomy" id="3641"/>
    <lineage>
        <taxon>Eukaryota</taxon>
        <taxon>Viridiplantae</taxon>
        <taxon>Streptophyta</taxon>
        <taxon>Embryophyta</taxon>
        <taxon>Tracheophyta</taxon>
        <taxon>Spermatophyta</taxon>
        <taxon>Magnoliopsida</taxon>
        <taxon>eudicotyledons</taxon>
        <taxon>Gunneridae</taxon>
        <taxon>Pentapetalae</taxon>
        <taxon>rosids</taxon>
        <taxon>malvids</taxon>
        <taxon>Malvales</taxon>
        <taxon>Malvaceae</taxon>
        <taxon>Byttnerioideae</taxon>
        <taxon>Theobroma</taxon>
    </lineage>
</organism>
<feature type="region of interest" description="Disordered" evidence="1">
    <location>
        <begin position="438"/>
        <end position="493"/>
    </location>
</feature>
<feature type="compositionally biased region" description="Polar residues" evidence="1">
    <location>
        <begin position="1070"/>
        <end position="1083"/>
    </location>
</feature>
<dbReference type="Gramene" id="EOY25452">
    <property type="protein sequence ID" value="EOY25452"/>
    <property type="gene ID" value="TCM_016760"/>
</dbReference>
<feature type="domain" description="DUF4283" evidence="2">
    <location>
        <begin position="103"/>
        <end position="181"/>
    </location>
</feature>
<dbReference type="Pfam" id="PF14111">
    <property type="entry name" value="DUF4283"/>
    <property type="match status" value="1"/>
</dbReference>
<dbReference type="InParanoid" id="A0A061G8F9"/>
<evidence type="ECO:0000256" key="1">
    <source>
        <dbReference type="SAM" id="MobiDB-lite"/>
    </source>
</evidence>
<feature type="compositionally biased region" description="Basic and acidic residues" evidence="1">
    <location>
        <begin position="611"/>
        <end position="628"/>
    </location>
</feature>
<feature type="region of interest" description="Disordered" evidence="1">
    <location>
        <begin position="720"/>
        <end position="745"/>
    </location>
</feature>
<dbReference type="InterPro" id="IPR025558">
    <property type="entry name" value="DUF4283"/>
</dbReference>
<feature type="region of interest" description="Disordered" evidence="1">
    <location>
        <begin position="798"/>
        <end position="818"/>
    </location>
</feature>
<feature type="compositionally biased region" description="Basic and acidic residues" evidence="1">
    <location>
        <begin position="320"/>
        <end position="348"/>
    </location>
</feature>